<dbReference type="Proteomes" id="UP000031030">
    <property type="component" value="Unassembled WGS sequence"/>
</dbReference>
<gene>
    <name evidence="4" type="ORF">LK09_03445</name>
</gene>
<feature type="domain" description="CdaR GGDEF-like" evidence="3">
    <location>
        <begin position="274"/>
        <end position="397"/>
    </location>
</feature>
<dbReference type="AlphaFoldDB" id="A0A0B2A6P0"/>
<evidence type="ECO:0000259" key="2">
    <source>
        <dbReference type="Pfam" id="PF13556"/>
    </source>
</evidence>
<dbReference type="PANTHER" id="PTHR33744">
    <property type="entry name" value="CARBOHYDRATE DIACID REGULATOR"/>
    <property type="match status" value="1"/>
</dbReference>
<protein>
    <submittedName>
        <fullName evidence="4">Polyketide synthase regulator</fullName>
    </submittedName>
</protein>
<comment type="similarity">
    <text evidence="1">Belongs to the CdaR family.</text>
</comment>
<reference evidence="4 5" key="1">
    <citation type="submission" date="2014-11" db="EMBL/GenBank/DDBJ databases">
        <title>Genome sequence of Microbacterium mangrovi MUSC 115(T).</title>
        <authorList>
            <person name="Lee L.-H."/>
        </authorList>
    </citation>
    <scope>NUCLEOTIDE SEQUENCE [LARGE SCALE GENOMIC DNA]</scope>
    <source>
        <strain evidence="4 5">MUSC 115</strain>
    </source>
</reference>
<dbReference type="InterPro" id="IPR041522">
    <property type="entry name" value="CdaR_GGDEF"/>
</dbReference>
<evidence type="ECO:0000256" key="1">
    <source>
        <dbReference type="ARBA" id="ARBA00006754"/>
    </source>
</evidence>
<dbReference type="OrthoDB" id="3190266at2"/>
<organism evidence="4 5">
    <name type="scientific">Microbacterium mangrovi</name>
    <dbReference type="NCBI Taxonomy" id="1348253"/>
    <lineage>
        <taxon>Bacteria</taxon>
        <taxon>Bacillati</taxon>
        <taxon>Actinomycetota</taxon>
        <taxon>Actinomycetes</taxon>
        <taxon>Micrococcales</taxon>
        <taxon>Microbacteriaceae</taxon>
        <taxon>Microbacterium</taxon>
    </lineage>
</organism>
<dbReference type="Pfam" id="PF17853">
    <property type="entry name" value="GGDEF_2"/>
    <property type="match status" value="1"/>
</dbReference>
<sequence>MSPRPGAGLQLSALLAHAANGGLRPVAGPAEAVFDDVSVEAGEPDLAADGTRMLAVLTTAPPVESWQRDALLRRVRDRGFAALALPGAAELDAGTRRLADRLGLALLHVARPIELARACWMLLEARDALTLGQVRKVAGSFEYSAADLGDLLAHLAANLGYGVALVDAAGTVQEAGDHLDPDLHAAIDFGPWIDIARTERSAAASVRVDSPTRAGLRLAIFGDGLGEAQLHSLAVTAEIAMPAVAARILIDEVAAVNDVAVSSALLRDFMDLRGTPDTEVERRMLERGWRTAGYHLGFRIVGRSRIDPFPLVRTVAGELGSIDAETHVTTAGRGVTGWLTFPVPPDARQLAGYVEALRELHLQTRRSFNIATGVGSLRSGADGLGRTLAEAADAARLAGSRSRTTWFLPIEGLGAEQLLLSWTESDTFVPAASALLAPLMARGPELLQTLTAYLDHESAIAATADALSLHRNTVSTRIQRAQELLGLDLDDPDTRLAVHLACRALKA</sequence>
<dbReference type="InterPro" id="IPR051448">
    <property type="entry name" value="CdaR-like_regulators"/>
</dbReference>
<evidence type="ECO:0000313" key="5">
    <source>
        <dbReference type="Proteomes" id="UP000031030"/>
    </source>
</evidence>
<dbReference type="STRING" id="1348253.LK09_03445"/>
<accession>A0A0B2A6P0</accession>
<evidence type="ECO:0000259" key="3">
    <source>
        <dbReference type="Pfam" id="PF17853"/>
    </source>
</evidence>
<dbReference type="InterPro" id="IPR025736">
    <property type="entry name" value="PucR_C-HTH_dom"/>
</dbReference>
<dbReference type="EMBL" id="JTDK01000004">
    <property type="protein sequence ID" value="KHK99199.1"/>
    <property type="molecule type" value="Genomic_DNA"/>
</dbReference>
<dbReference type="InterPro" id="IPR042070">
    <property type="entry name" value="PucR_C-HTH_sf"/>
</dbReference>
<dbReference type="Pfam" id="PF13556">
    <property type="entry name" value="HTH_30"/>
    <property type="match status" value="1"/>
</dbReference>
<dbReference type="Gene3D" id="1.10.10.2840">
    <property type="entry name" value="PucR C-terminal helix-turn-helix domain"/>
    <property type="match status" value="1"/>
</dbReference>
<dbReference type="RefSeq" id="WP_039396033.1">
    <property type="nucleotide sequence ID" value="NZ_JTDK01000004.1"/>
</dbReference>
<name>A0A0B2A6P0_9MICO</name>
<evidence type="ECO:0000313" key="4">
    <source>
        <dbReference type="EMBL" id="KHK99199.1"/>
    </source>
</evidence>
<keyword evidence="5" id="KW-1185">Reference proteome</keyword>
<dbReference type="PANTHER" id="PTHR33744:SF1">
    <property type="entry name" value="DNA-BINDING TRANSCRIPTIONAL ACTIVATOR ADER"/>
    <property type="match status" value="1"/>
</dbReference>
<feature type="domain" description="PucR C-terminal helix-turn-helix" evidence="2">
    <location>
        <begin position="446"/>
        <end position="504"/>
    </location>
</feature>
<proteinExistence type="inferred from homology"/>
<comment type="caution">
    <text evidence="4">The sequence shown here is derived from an EMBL/GenBank/DDBJ whole genome shotgun (WGS) entry which is preliminary data.</text>
</comment>